<dbReference type="AlphaFoldDB" id="A0A4R1QB52"/>
<sequence length="66" mass="7524">MQQNRAAEIISSSFNFEVTWHGKPVWIESVNKVQNRAEIVILGSQDKCDVPIEELEETGNFESMVD</sequence>
<dbReference type="GO" id="GO:0042601">
    <property type="term" value="C:endospore-forming forespore"/>
    <property type="evidence" value="ECO:0007669"/>
    <property type="project" value="InterPro"/>
</dbReference>
<evidence type="ECO:0000256" key="1">
    <source>
        <dbReference type="ARBA" id="ARBA00004288"/>
    </source>
</evidence>
<proteinExistence type="inferred from homology"/>
<evidence type="ECO:0000256" key="2">
    <source>
        <dbReference type="ARBA" id="ARBA00006573"/>
    </source>
</evidence>
<evidence type="ECO:0000313" key="4">
    <source>
        <dbReference type="EMBL" id="TCL39412.1"/>
    </source>
</evidence>
<dbReference type="Pfam" id="PF08141">
    <property type="entry name" value="SspH"/>
    <property type="match status" value="1"/>
</dbReference>
<organism evidence="4 5">
    <name type="scientific">Anaerospora hongkongensis</name>
    <dbReference type="NCBI Taxonomy" id="244830"/>
    <lineage>
        <taxon>Bacteria</taxon>
        <taxon>Bacillati</taxon>
        <taxon>Bacillota</taxon>
        <taxon>Negativicutes</taxon>
        <taxon>Selenomonadales</taxon>
        <taxon>Sporomusaceae</taxon>
        <taxon>Anaerospora</taxon>
    </lineage>
</organism>
<comment type="subcellular location">
    <subcellularLocation>
        <location evidence="1">Spore core</location>
    </subcellularLocation>
</comment>
<keyword evidence="3" id="KW-0749">Sporulation</keyword>
<dbReference type="OrthoDB" id="1683648at2"/>
<dbReference type="RefSeq" id="WP_132075898.1">
    <property type="nucleotide sequence ID" value="NZ_DAIMLW010000253.1"/>
</dbReference>
<evidence type="ECO:0000256" key="3">
    <source>
        <dbReference type="ARBA" id="ARBA00022969"/>
    </source>
</evidence>
<accession>A0A4R1QB52</accession>
<comment type="caution">
    <text evidence="4">The sequence shown here is derived from an EMBL/GenBank/DDBJ whole genome shotgun (WGS) entry which is preliminary data.</text>
</comment>
<dbReference type="InterPro" id="IPR012610">
    <property type="entry name" value="SASP_SspH"/>
</dbReference>
<dbReference type="GO" id="GO:0030435">
    <property type="term" value="P:sporulation resulting in formation of a cellular spore"/>
    <property type="evidence" value="ECO:0007669"/>
    <property type="project" value="UniProtKB-KW"/>
</dbReference>
<gene>
    <name evidence="4" type="ORF">EV210_102328</name>
</gene>
<dbReference type="Proteomes" id="UP000295063">
    <property type="component" value="Unassembled WGS sequence"/>
</dbReference>
<evidence type="ECO:0000313" key="5">
    <source>
        <dbReference type="Proteomes" id="UP000295063"/>
    </source>
</evidence>
<reference evidence="4 5" key="1">
    <citation type="submission" date="2019-03" db="EMBL/GenBank/DDBJ databases">
        <title>Genomic Encyclopedia of Type Strains, Phase IV (KMG-IV): sequencing the most valuable type-strain genomes for metagenomic binning, comparative biology and taxonomic classification.</title>
        <authorList>
            <person name="Goeker M."/>
        </authorList>
    </citation>
    <scope>NUCLEOTIDE SEQUENCE [LARGE SCALE GENOMIC DNA]</scope>
    <source>
        <strain evidence="4 5">DSM 15969</strain>
    </source>
</reference>
<dbReference type="GO" id="GO:0030436">
    <property type="term" value="P:asexual sporulation"/>
    <property type="evidence" value="ECO:0007669"/>
    <property type="project" value="InterPro"/>
</dbReference>
<protein>
    <submittedName>
        <fullName evidence="4">H-type small acid-soluble spore protein</fullName>
    </submittedName>
</protein>
<name>A0A4R1QB52_9FIRM</name>
<keyword evidence="5" id="KW-1185">Reference proteome</keyword>
<dbReference type="EMBL" id="SLUI01000002">
    <property type="protein sequence ID" value="TCL39412.1"/>
    <property type="molecule type" value="Genomic_DNA"/>
</dbReference>
<comment type="similarity">
    <text evidence="2">Belongs to the SspH family.</text>
</comment>